<organism evidence="7 8">
    <name type="scientific">Microcaecilia unicolor</name>
    <dbReference type="NCBI Taxonomy" id="1415580"/>
    <lineage>
        <taxon>Eukaryota</taxon>
        <taxon>Metazoa</taxon>
        <taxon>Chordata</taxon>
        <taxon>Craniata</taxon>
        <taxon>Vertebrata</taxon>
        <taxon>Euteleostomi</taxon>
        <taxon>Amphibia</taxon>
        <taxon>Gymnophiona</taxon>
        <taxon>Siphonopidae</taxon>
        <taxon>Microcaecilia</taxon>
    </lineage>
</organism>
<reference evidence="8" key="1">
    <citation type="submission" date="2025-08" db="UniProtKB">
        <authorList>
            <consortium name="RefSeq"/>
        </authorList>
    </citation>
    <scope>IDENTIFICATION</scope>
</reference>
<dbReference type="GO" id="GO:0005737">
    <property type="term" value="C:cytoplasm"/>
    <property type="evidence" value="ECO:0007669"/>
    <property type="project" value="TreeGrafter"/>
</dbReference>
<evidence type="ECO:0000313" key="8">
    <source>
        <dbReference type="RefSeq" id="XP_030041955.1"/>
    </source>
</evidence>
<evidence type="ECO:0000313" key="7">
    <source>
        <dbReference type="Proteomes" id="UP000515156"/>
    </source>
</evidence>
<evidence type="ECO:0000256" key="4">
    <source>
        <dbReference type="PROSITE-ProRule" id="PRU00277"/>
    </source>
</evidence>
<feature type="domain" description="PPIase FKBP-type" evidence="6">
    <location>
        <begin position="109"/>
        <end position="198"/>
    </location>
</feature>
<dbReference type="Pfam" id="PF00254">
    <property type="entry name" value="FKBP_C"/>
    <property type="match status" value="1"/>
</dbReference>
<evidence type="ECO:0000256" key="2">
    <source>
        <dbReference type="ARBA" id="ARBA00022737"/>
    </source>
</evidence>
<dbReference type="OrthoDB" id="8116123at2759"/>
<dbReference type="SUPFAM" id="SSF54534">
    <property type="entry name" value="FKBP-like"/>
    <property type="match status" value="1"/>
</dbReference>
<dbReference type="PROSITE" id="PS50059">
    <property type="entry name" value="FKBP_PPIASE"/>
    <property type="match status" value="1"/>
</dbReference>
<protein>
    <recommendedName>
        <fullName evidence="4">peptidylprolyl isomerase</fullName>
        <ecNumber evidence="4">5.2.1.8</ecNumber>
    </recommendedName>
</protein>
<dbReference type="GeneID" id="115456791"/>
<dbReference type="InterPro" id="IPR046357">
    <property type="entry name" value="PPIase_dom_sf"/>
</dbReference>
<dbReference type="InParanoid" id="A0A6P7WUM1"/>
<evidence type="ECO:0000259" key="6">
    <source>
        <dbReference type="PROSITE" id="PS50059"/>
    </source>
</evidence>
<name>A0A6P7WUM1_9AMPH</name>
<dbReference type="Proteomes" id="UP000515156">
    <property type="component" value="Chromosome 13"/>
</dbReference>
<comment type="similarity">
    <text evidence="1">Belongs to the FKBP6 family.</text>
</comment>
<dbReference type="GO" id="GO:0034587">
    <property type="term" value="P:piRNA processing"/>
    <property type="evidence" value="ECO:0007669"/>
    <property type="project" value="TreeGrafter"/>
</dbReference>
<dbReference type="Gene3D" id="1.25.40.90">
    <property type="match status" value="1"/>
</dbReference>
<dbReference type="AlphaFoldDB" id="A0A6P7WUM1"/>
<dbReference type="InterPro" id="IPR001179">
    <property type="entry name" value="PPIase_FKBP_dom"/>
</dbReference>
<dbReference type="SUPFAM" id="SSF48452">
    <property type="entry name" value="TPR-like"/>
    <property type="match status" value="1"/>
</dbReference>
<dbReference type="InterPro" id="IPR042282">
    <property type="entry name" value="FKBP6/shu"/>
</dbReference>
<evidence type="ECO:0000256" key="5">
    <source>
        <dbReference type="SAM" id="MobiDB-lite"/>
    </source>
</evidence>
<dbReference type="Gene3D" id="3.10.50.40">
    <property type="match status" value="1"/>
</dbReference>
<dbReference type="GO" id="GO:0051879">
    <property type="term" value="F:Hsp90 protein binding"/>
    <property type="evidence" value="ECO:0007669"/>
    <property type="project" value="TreeGrafter"/>
</dbReference>
<dbReference type="PANTHER" id="PTHR46674">
    <property type="entry name" value="INACTIVE PEPTIDYL-PROLYL CIS-TRANS ISOMERASE FKBP6"/>
    <property type="match status" value="1"/>
</dbReference>
<dbReference type="FunCoup" id="A0A6P7WUM1">
    <property type="interactions" value="85"/>
</dbReference>
<keyword evidence="2" id="KW-0677">Repeat</keyword>
<dbReference type="GO" id="GO:0003755">
    <property type="term" value="F:peptidyl-prolyl cis-trans isomerase activity"/>
    <property type="evidence" value="ECO:0007669"/>
    <property type="project" value="UniProtKB-KW"/>
</dbReference>
<evidence type="ECO:0000256" key="1">
    <source>
        <dbReference type="ARBA" id="ARBA00009648"/>
    </source>
</evidence>
<proteinExistence type="inferred from homology"/>
<comment type="catalytic activity">
    <reaction evidence="4">
        <text>[protein]-peptidylproline (omega=180) = [protein]-peptidylproline (omega=0)</text>
        <dbReference type="Rhea" id="RHEA:16237"/>
        <dbReference type="Rhea" id="RHEA-COMP:10747"/>
        <dbReference type="Rhea" id="RHEA-COMP:10748"/>
        <dbReference type="ChEBI" id="CHEBI:83833"/>
        <dbReference type="ChEBI" id="CHEBI:83834"/>
        <dbReference type="EC" id="5.2.1.8"/>
    </reaction>
</comment>
<dbReference type="CTD" id="8468"/>
<sequence length="377" mass="43005">MEEGGRDPGVGGKRGCRTAPHDKSLYQQLRSHMQDISGDGGVLKEVIRAGTGELVPPDASVLVSGMSAFAEAALEKKLKELSNSQQNVQMLSLVHHCKHSRVIVAIWERELRRVKYSGYLGYSDKPFDTNWYRKNLRLMKLGEDITLGGMEIALLTMQKGEVSRCFFLPAYAYGKMGCPPLIPANSTVFFELELLDFLDTAESDRFFDLSPQEQYTFPLEKVLKVANTEREFGNYLFRQSCFYDAKDRYKRASKILTRQCVGNQEQHQINASRLLVFLNLSLTYLKLDFPARALVFGERALEIDCKNAKALFRCGQACLIMTEYDKARDFLIAAQKVQPYNQDINNELKKLAGCYRDYMEKQKTMCYRMFASLNSEV</sequence>
<dbReference type="InterPro" id="IPR008942">
    <property type="entry name" value="ENTH_VHS"/>
</dbReference>
<accession>A0A6P7WUM1</accession>
<gene>
    <name evidence="8" type="primary">FKBP6</name>
</gene>
<dbReference type="KEGG" id="muo:115456791"/>
<dbReference type="Gene3D" id="1.25.40.10">
    <property type="entry name" value="Tetratricopeptide repeat domain"/>
    <property type="match status" value="1"/>
</dbReference>
<keyword evidence="3" id="KW-0802">TPR repeat</keyword>
<feature type="region of interest" description="Disordered" evidence="5">
    <location>
        <begin position="1"/>
        <end position="20"/>
    </location>
</feature>
<keyword evidence="4" id="KW-0697">Rotamase</keyword>
<dbReference type="PANTHER" id="PTHR46674:SF1">
    <property type="entry name" value="INACTIVE PEPTIDYL-PROLYL CIS-TRANS ISOMERASE FKBP6"/>
    <property type="match status" value="1"/>
</dbReference>
<dbReference type="GO" id="GO:0007283">
    <property type="term" value="P:spermatogenesis"/>
    <property type="evidence" value="ECO:0007669"/>
    <property type="project" value="TreeGrafter"/>
</dbReference>
<dbReference type="EC" id="5.2.1.8" evidence="4"/>
<dbReference type="RefSeq" id="XP_030041955.1">
    <property type="nucleotide sequence ID" value="XM_030186095.1"/>
</dbReference>
<keyword evidence="4 8" id="KW-0413">Isomerase</keyword>
<evidence type="ECO:0000256" key="3">
    <source>
        <dbReference type="ARBA" id="ARBA00022803"/>
    </source>
</evidence>
<keyword evidence="7" id="KW-1185">Reference proteome</keyword>
<dbReference type="InterPro" id="IPR011990">
    <property type="entry name" value="TPR-like_helical_dom_sf"/>
</dbReference>